<dbReference type="InterPro" id="IPR023994">
    <property type="entry name" value="NiFe-hyd_HybE"/>
</dbReference>
<evidence type="ECO:0000256" key="1">
    <source>
        <dbReference type="ARBA" id="ARBA00006532"/>
    </source>
</evidence>
<dbReference type="NCBIfam" id="TIGR03993">
    <property type="entry name" value="hydrog_HybE"/>
    <property type="match status" value="1"/>
</dbReference>
<name>A0A853F227_9GAMM</name>
<organism evidence="2 3">
    <name type="scientific">Candidatus Thiodubiliella endoseptemdiera</name>
    <dbReference type="NCBI Taxonomy" id="2738886"/>
    <lineage>
        <taxon>Bacteria</taxon>
        <taxon>Pseudomonadati</taxon>
        <taxon>Pseudomonadota</taxon>
        <taxon>Gammaproteobacteria</taxon>
        <taxon>Candidatus Pseudothioglobaceae</taxon>
        <taxon>Candidatus Thiodubiliella</taxon>
    </lineage>
</organism>
<dbReference type="Pfam" id="PF11939">
    <property type="entry name" value="NiFe-hyd_HybE"/>
    <property type="match status" value="1"/>
</dbReference>
<protein>
    <submittedName>
        <fullName evidence="2">[NiFe]-hydrogenase assembly chaperone HybE</fullName>
    </submittedName>
</protein>
<evidence type="ECO:0000313" key="3">
    <source>
        <dbReference type="Proteomes" id="UP000568751"/>
    </source>
</evidence>
<sequence length="175" mass="20299">MNHMSSDNVNRLKAHYLYVYTHKMKDIPILNKKLDVETIGFLEWGKSESNSEVEVGVLITPWFMNLVLLPKKEMRQDTRVGQSVNILFPDGEYSFLTQIDDDFGVYLTCSLFSPMSDFQTQAQAIETAEAIMAQLLQTKEFKQQQKDADKKQEEKKNQQVLNQVTSRRRFLRGGK</sequence>
<comment type="similarity">
    <text evidence="1">Belongs to the HupJ family.</text>
</comment>
<reference evidence="2 3" key="1">
    <citation type="submission" date="2020-05" db="EMBL/GenBank/DDBJ databases">
        <title>Horizontal transmission and recombination maintain forever young bacterial symbiont genomes.</title>
        <authorList>
            <person name="Russell S.L."/>
            <person name="Pepper-Tunick E."/>
            <person name="Svedberg J."/>
            <person name="Byrne A."/>
            <person name="Ruelas Castillo J."/>
            <person name="Vollmers C."/>
            <person name="Beinart R.A."/>
            <person name="Corbett-Detig R."/>
        </authorList>
    </citation>
    <scope>NUCLEOTIDE SEQUENCE [LARGE SCALE GENOMIC DNA]</scope>
    <source>
        <strain evidence="2">455</strain>
    </source>
</reference>
<dbReference type="Proteomes" id="UP000568751">
    <property type="component" value="Unassembled WGS sequence"/>
</dbReference>
<accession>A0A853F227</accession>
<comment type="caution">
    <text evidence="2">The sequence shown here is derived from an EMBL/GenBank/DDBJ whole genome shotgun (WGS) entry which is preliminary data.</text>
</comment>
<proteinExistence type="inferred from homology"/>
<gene>
    <name evidence="2" type="primary">hybE</name>
    <name evidence="2" type="ORF">H0A76_05985</name>
</gene>
<dbReference type="InterPro" id="IPR038530">
    <property type="entry name" value="NiFe-hyd_HybE_sf"/>
</dbReference>
<dbReference type="Gene3D" id="3.30.1460.40">
    <property type="entry name" value="[NiFe]-hydrogenase assembly chaperone, HybE"/>
    <property type="match status" value="1"/>
</dbReference>
<dbReference type="AlphaFoldDB" id="A0A853F227"/>
<evidence type="ECO:0000313" key="2">
    <source>
        <dbReference type="EMBL" id="NYT27477.1"/>
    </source>
</evidence>
<dbReference type="EMBL" id="JACCHT010000001">
    <property type="protein sequence ID" value="NYT27477.1"/>
    <property type="molecule type" value="Genomic_DNA"/>
</dbReference>